<feature type="non-terminal residue" evidence="1">
    <location>
        <position position="46"/>
    </location>
</feature>
<keyword evidence="2" id="KW-1185">Reference proteome</keyword>
<organism evidence="1 2">
    <name type="scientific">Pseudooceanicola lipolyticus</name>
    <dbReference type="NCBI Taxonomy" id="2029104"/>
    <lineage>
        <taxon>Bacteria</taxon>
        <taxon>Pseudomonadati</taxon>
        <taxon>Pseudomonadota</taxon>
        <taxon>Alphaproteobacteria</taxon>
        <taxon>Rhodobacterales</taxon>
        <taxon>Paracoccaceae</taxon>
        <taxon>Pseudooceanicola</taxon>
    </lineage>
</organism>
<dbReference type="EMBL" id="PGTB01000259">
    <property type="protein sequence ID" value="PJE34008.1"/>
    <property type="molecule type" value="Genomic_DNA"/>
</dbReference>
<dbReference type="AlphaFoldDB" id="A0A2M8IU09"/>
<name>A0A2M8IU09_9RHOB</name>
<comment type="caution">
    <text evidence="1">The sequence shown here is derived from an EMBL/GenBank/DDBJ whole genome shotgun (WGS) entry which is preliminary data.</text>
</comment>
<sequence length="46" mass="5018">MTDYFRPLVQHGPARPEGAHPLAGGPLWFTHAEALRRDGPAELIPA</sequence>
<protein>
    <submittedName>
        <fullName evidence="1">Dihydropteroate synthase</fullName>
    </submittedName>
</protein>
<accession>A0A2M8IU09</accession>
<proteinExistence type="predicted"/>
<evidence type="ECO:0000313" key="1">
    <source>
        <dbReference type="EMBL" id="PJE34008.1"/>
    </source>
</evidence>
<evidence type="ECO:0000313" key="2">
    <source>
        <dbReference type="Proteomes" id="UP000231553"/>
    </source>
</evidence>
<dbReference type="Proteomes" id="UP000231553">
    <property type="component" value="Unassembled WGS sequence"/>
</dbReference>
<reference evidence="1 2" key="1">
    <citation type="journal article" date="2018" name="Int. J. Syst. Evol. Microbiol.">
        <title>Pseudooceanicola lipolyticus sp. nov., a marine alphaproteobacterium, reclassification of Oceanicola flagellatus as Pseudooceanicola flagellatus comb. nov. and emended description of the genus Pseudooceanicola.</title>
        <authorList>
            <person name="Huang M.-M."/>
            <person name="Guo L.-L."/>
            <person name="Wu Y.-H."/>
            <person name="Lai Q.-L."/>
            <person name="Shao Z.-Z."/>
            <person name="Wang C.-S."/>
            <person name="Wu M."/>
            <person name="Xu X.-W."/>
        </authorList>
    </citation>
    <scope>NUCLEOTIDE SEQUENCE [LARGE SCALE GENOMIC DNA]</scope>
    <source>
        <strain evidence="1 2">157</strain>
    </source>
</reference>
<gene>
    <name evidence="1" type="ORF">CVM52_24490</name>
</gene>